<dbReference type="SUPFAM" id="SSF47384">
    <property type="entry name" value="Homodimeric domain of signal transducing histidine kinase"/>
    <property type="match status" value="1"/>
</dbReference>
<evidence type="ECO:0000313" key="20">
    <source>
        <dbReference type="Proteomes" id="UP000198744"/>
    </source>
</evidence>
<keyword evidence="20" id="KW-1185">Reference proteome</keyword>
<dbReference type="EMBL" id="FOBS01000001">
    <property type="protein sequence ID" value="SEL96326.1"/>
    <property type="molecule type" value="Genomic_DNA"/>
</dbReference>
<dbReference type="InterPro" id="IPR033417">
    <property type="entry name" value="CHASE8"/>
</dbReference>
<dbReference type="Gene3D" id="6.10.340.10">
    <property type="match status" value="1"/>
</dbReference>
<dbReference type="OrthoDB" id="5378360at2"/>
<evidence type="ECO:0000256" key="9">
    <source>
        <dbReference type="ARBA" id="ARBA00023012"/>
    </source>
</evidence>
<protein>
    <recommendedName>
        <fullName evidence="3">histidine kinase</fullName>
        <ecNumber evidence="3">2.7.13.3</ecNumber>
    </recommendedName>
</protein>
<feature type="domain" description="Response regulatory" evidence="16">
    <location>
        <begin position="681"/>
        <end position="804"/>
    </location>
</feature>
<evidence type="ECO:0000259" key="15">
    <source>
        <dbReference type="PROSITE" id="PS50109"/>
    </source>
</evidence>
<sequence length="828" mass="92114">MRSFQNSSISKKLTMIIMFTCLVSFSLSSLFIVAHKVICYRKTLVEKIDVLAGVTGHNLIAPLLAGDSRAADEIMKILQGDPHILSACVYQQNGNRFATYLQSDSLLEGNDQGFKSFSCPASITPQQAGSYDLFRKNQIEVSRSLMSGRNHVGTLQIVSDLKGAYYQLYVYIAIAILILALTSLIAYLFSRKLQTLISQPILQLAHSMRRVSEREDFSLRIADQRNDELGILMNGFNTMLSEIGLRDEQRKRDKEELEARVQERTAELVKANEKLGQAELVARENEQWQSILLQSVLTGIFIVDAPTHKVLYANELTCRLAGKKEEELVGSICNRTICPTEVGRCPILNLGETIDHSERILLTADGEHIPIIKNVIRINYRGRDFLLESFIDITDIKRAEQELLKAKNMAEAANLAKSKFLANMSHEIRTPMNGVIGFLELLQREEQLTGQQRQYVDTALSSGETLLQLINDILDLSKIEAGKMEISMTELDLISLVQEVAEFFRQPAQRKGLEMVVSMEEELPSSLRGDPVRLRQVLVNLLGNAVKFTRQGGISLSVSLAEEEEDSALVRFEVKDTGIGIAPEAQSTIFNAFSQEDESTTRQFGGTGLGLAIASQLVSMMGGEIDVESMPGKGSTFRFTARLEKQNIALVALGDQDFSEVRAEQELACEQSNTGKFSAFRILLAEDNSVNQAVGTAMLEYFGCRIDVAEDGLEAVDAWASGQYDLILMDCQMPRMDGYEASREIRKREILGEGKPRHRRIPIVALTAHALEGDREVCLEAGMDDYLSKPYKSDQLYSVLVKWLVPASGEEQEEGGRNIEVSASMTSS</sequence>
<evidence type="ECO:0000256" key="3">
    <source>
        <dbReference type="ARBA" id="ARBA00012438"/>
    </source>
</evidence>
<keyword evidence="4 12" id="KW-0597">Phosphoprotein</keyword>
<keyword evidence="13" id="KW-0175">Coiled coil</keyword>
<dbReference type="InterPro" id="IPR011006">
    <property type="entry name" value="CheY-like_superfamily"/>
</dbReference>
<dbReference type="AlphaFoldDB" id="A0A1H7UHR5"/>
<dbReference type="InterPro" id="IPR000014">
    <property type="entry name" value="PAS"/>
</dbReference>
<evidence type="ECO:0000256" key="12">
    <source>
        <dbReference type="PROSITE-ProRule" id="PRU00169"/>
    </source>
</evidence>
<keyword evidence="10 14" id="KW-0472">Membrane</keyword>
<dbReference type="GO" id="GO:0000155">
    <property type="term" value="F:phosphorelay sensor kinase activity"/>
    <property type="evidence" value="ECO:0007669"/>
    <property type="project" value="InterPro"/>
</dbReference>
<keyword evidence="7" id="KW-0418">Kinase</keyword>
<dbReference type="InterPro" id="IPR035965">
    <property type="entry name" value="PAS-like_dom_sf"/>
</dbReference>
<name>A0A1H7UHR5_9BACT</name>
<proteinExistence type="predicted"/>
<dbReference type="CDD" id="cd16922">
    <property type="entry name" value="HATPase_EvgS-ArcB-TorS-like"/>
    <property type="match status" value="1"/>
</dbReference>
<evidence type="ECO:0000256" key="7">
    <source>
        <dbReference type="ARBA" id="ARBA00022777"/>
    </source>
</evidence>
<dbReference type="Pfam" id="PF13426">
    <property type="entry name" value="PAS_9"/>
    <property type="match status" value="1"/>
</dbReference>
<evidence type="ECO:0000259" key="16">
    <source>
        <dbReference type="PROSITE" id="PS50110"/>
    </source>
</evidence>
<keyword evidence="8" id="KW-0067">ATP-binding</keyword>
<dbReference type="GO" id="GO:0005524">
    <property type="term" value="F:ATP binding"/>
    <property type="evidence" value="ECO:0007669"/>
    <property type="project" value="UniProtKB-KW"/>
</dbReference>
<dbReference type="SMART" id="SM00388">
    <property type="entry name" value="HisKA"/>
    <property type="match status" value="1"/>
</dbReference>
<evidence type="ECO:0000259" key="18">
    <source>
        <dbReference type="PROSITE" id="PS50885"/>
    </source>
</evidence>
<dbReference type="EC" id="2.7.13.3" evidence="3"/>
<dbReference type="FunFam" id="1.10.287.130:FF:000038">
    <property type="entry name" value="Sensory transduction histidine kinase"/>
    <property type="match status" value="1"/>
</dbReference>
<dbReference type="PROSITE" id="PS50112">
    <property type="entry name" value="PAS"/>
    <property type="match status" value="1"/>
</dbReference>
<feature type="domain" description="HAMP" evidence="18">
    <location>
        <begin position="195"/>
        <end position="248"/>
    </location>
</feature>
<evidence type="ECO:0000256" key="1">
    <source>
        <dbReference type="ARBA" id="ARBA00000085"/>
    </source>
</evidence>
<keyword evidence="6" id="KW-0547">Nucleotide-binding</keyword>
<dbReference type="CDD" id="cd00082">
    <property type="entry name" value="HisKA"/>
    <property type="match status" value="1"/>
</dbReference>
<evidence type="ECO:0000256" key="8">
    <source>
        <dbReference type="ARBA" id="ARBA00022840"/>
    </source>
</evidence>
<dbReference type="PROSITE" id="PS50110">
    <property type="entry name" value="RESPONSE_REGULATORY"/>
    <property type="match status" value="1"/>
</dbReference>
<feature type="coiled-coil region" evidence="13">
    <location>
        <begin position="245"/>
        <end position="274"/>
    </location>
</feature>
<feature type="transmembrane region" description="Helical" evidence="14">
    <location>
        <begin position="168"/>
        <end position="189"/>
    </location>
</feature>
<dbReference type="Gene3D" id="3.40.50.2300">
    <property type="match status" value="1"/>
</dbReference>
<dbReference type="Pfam" id="PF00512">
    <property type="entry name" value="HisKA"/>
    <property type="match status" value="1"/>
</dbReference>
<dbReference type="CDD" id="cd06225">
    <property type="entry name" value="HAMP"/>
    <property type="match status" value="1"/>
</dbReference>
<feature type="transmembrane region" description="Helical" evidence="14">
    <location>
        <begin position="13"/>
        <end position="34"/>
    </location>
</feature>
<feature type="domain" description="Histidine kinase" evidence="15">
    <location>
        <begin position="423"/>
        <end position="645"/>
    </location>
</feature>
<dbReference type="Pfam" id="PF00672">
    <property type="entry name" value="HAMP"/>
    <property type="match status" value="1"/>
</dbReference>
<dbReference type="SUPFAM" id="SSF158472">
    <property type="entry name" value="HAMP domain-like"/>
    <property type="match status" value="1"/>
</dbReference>
<keyword evidence="9" id="KW-0902">Two-component regulatory system</keyword>
<evidence type="ECO:0000256" key="11">
    <source>
        <dbReference type="ARBA" id="ARBA00023306"/>
    </source>
</evidence>
<evidence type="ECO:0000256" key="4">
    <source>
        <dbReference type="ARBA" id="ARBA00022553"/>
    </source>
</evidence>
<dbReference type="SMART" id="SM00387">
    <property type="entry name" value="HATPase_c"/>
    <property type="match status" value="1"/>
</dbReference>
<dbReference type="STRING" id="43775.SAMN04489760_101190"/>
<dbReference type="InterPro" id="IPR004358">
    <property type="entry name" value="Sig_transdc_His_kin-like_C"/>
</dbReference>
<evidence type="ECO:0000256" key="13">
    <source>
        <dbReference type="SAM" id="Coils"/>
    </source>
</evidence>
<dbReference type="CDD" id="cd17546">
    <property type="entry name" value="REC_hyHK_CKI1_RcsC-like"/>
    <property type="match status" value="1"/>
</dbReference>
<dbReference type="Pfam" id="PF00072">
    <property type="entry name" value="Response_reg"/>
    <property type="match status" value="1"/>
</dbReference>
<dbReference type="GO" id="GO:0016020">
    <property type="term" value="C:membrane"/>
    <property type="evidence" value="ECO:0007669"/>
    <property type="project" value="UniProtKB-SubCell"/>
</dbReference>
<dbReference type="PRINTS" id="PR00344">
    <property type="entry name" value="BCTRLSENSOR"/>
</dbReference>
<comment type="subcellular location">
    <subcellularLocation>
        <location evidence="2">Membrane</location>
    </subcellularLocation>
</comment>
<evidence type="ECO:0000259" key="17">
    <source>
        <dbReference type="PROSITE" id="PS50112"/>
    </source>
</evidence>
<dbReference type="SMART" id="SM00448">
    <property type="entry name" value="REC"/>
    <property type="match status" value="1"/>
</dbReference>
<feature type="domain" description="PAS" evidence="17">
    <location>
        <begin position="285"/>
        <end position="330"/>
    </location>
</feature>
<dbReference type="SMART" id="SM00304">
    <property type="entry name" value="HAMP"/>
    <property type="match status" value="1"/>
</dbReference>
<keyword evidence="5" id="KW-0808">Transferase</keyword>
<dbReference type="FunFam" id="3.30.565.10:FF:000010">
    <property type="entry name" value="Sensor histidine kinase RcsC"/>
    <property type="match status" value="1"/>
</dbReference>
<dbReference type="SUPFAM" id="SSF55874">
    <property type="entry name" value="ATPase domain of HSP90 chaperone/DNA topoisomerase II/histidine kinase"/>
    <property type="match status" value="1"/>
</dbReference>
<feature type="modified residue" description="4-aspartylphosphate" evidence="12">
    <location>
        <position position="730"/>
    </location>
</feature>
<keyword evidence="14" id="KW-0812">Transmembrane</keyword>
<evidence type="ECO:0000256" key="2">
    <source>
        <dbReference type="ARBA" id="ARBA00004370"/>
    </source>
</evidence>
<dbReference type="PROSITE" id="PS50885">
    <property type="entry name" value="HAMP"/>
    <property type="match status" value="1"/>
</dbReference>
<evidence type="ECO:0000256" key="6">
    <source>
        <dbReference type="ARBA" id="ARBA00022741"/>
    </source>
</evidence>
<dbReference type="Gene3D" id="1.10.287.130">
    <property type="match status" value="1"/>
</dbReference>
<keyword evidence="11" id="KW-0131">Cell cycle</keyword>
<dbReference type="Gene3D" id="3.30.450.20">
    <property type="entry name" value="PAS domain"/>
    <property type="match status" value="1"/>
</dbReference>
<dbReference type="Gene3D" id="3.30.565.10">
    <property type="entry name" value="Histidine kinase-like ATPase, C-terminal domain"/>
    <property type="match status" value="1"/>
</dbReference>
<dbReference type="InterPro" id="IPR003661">
    <property type="entry name" value="HisK_dim/P_dom"/>
</dbReference>
<keyword evidence="14" id="KW-1133">Transmembrane helix</keyword>
<dbReference type="Pfam" id="PF02518">
    <property type="entry name" value="HATPase_c"/>
    <property type="match status" value="1"/>
</dbReference>
<organism evidence="19 20">
    <name type="scientific">Syntrophus gentianae</name>
    <dbReference type="NCBI Taxonomy" id="43775"/>
    <lineage>
        <taxon>Bacteria</taxon>
        <taxon>Pseudomonadati</taxon>
        <taxon>Thermodesulfobacteriota</taxon>
        <taxon>Syntrophia</taxon>
        <taxon>Syntrophales</taxon>
        <taxon>Syntrophaceae</taxon>
        <taxon>Syntrophus</taxon>
    </lineage>
</organism>
<dbReference type="PANTHER" id="PTHR45339:SF1">
    <property type="entry name" value="HYBRID SIGNAL TRANSDUCTION HISTIDINE KINASE J"/>
    <property type="match status" value="1"/>
</dbReference>
<dbReference type="RefSeq" id="WP_093881904.1">
    <property type="nucleotide sequence ID" value="NZ_FOBS01000001.1"/>
</dbReference>
<evidence type="ECO:0000256" key="14">
    <source>
        <dbReference type="SAM" id="Phobius"/>
    </source>
</evidence>
<dbReference type="InterPro" id="IPR003660">
    <property type="entry name" value="HAMP_dom"/>
</dbReference>
<comment type="catalytic activity">
    <reaction evidence="1">
        <text>ATP + protein L-histidine = ADP + protein N-phospho-L-histidine.</text>
        <dbReference type="EC" id="2.7.13.3"/>
    </reaction>
</comment>
<dbReference type="InterPro" id="IPR003594">
    <property type="entry name" value="HATPase_dom"/>
</dbReference>
<dbReference type="Proteomes" id="UP000198744">
    <property type="component" value="Unassembled WGS sequence"/>
</dbReference>
<evidence type="ECO:0000313" key="19">
    <source>
        <dbReference type="EMBL" id="SEL96326.1"/>
    </source>
</evidence>
<reference evidence="19 20" key="1">
    <citation type="submission" date="2016-10" db="EMBL/GenBank/DDBJ databases">
        <authorList>
            <person name="de Groot N.N."/>
        </authorList>
    </citation>
    <scope>NUCLEOTIDE SEQUENCE [LARGE SCALE GENOMIC DNA]</scope>
    <source>
        <strain evidence="19 20">DSM 8423</strain>
    </source>
</reference>
<gene>
    <name evidence="19" type="ORF">SAMN04489760_101190</name>
</gene>
<dbReference type="Pfam" id="PF17152">
    <property type="entry name" value="CHASE8"/>
    <property type="match status" value="1"/>
</dbReference>
<dbReference type="SUPFAM" id="SSF55785">
    <property type="entry name" value="PYP-like sensor domain (PAS domain)"/>
    <property type="match status" value="1"/>
</dbReference>
<accession>A0A1H7UHR5</accession>
<dbReference type="PANTHER" id="PTHR45339">
    <property type="entry name" value="HYBRID SIGNAL TRANSDUCTION HISTIDINE KINASE J"/>
    <property type="match status" value="1"/>
</dbReference>
<dbReference type="InterPro" id="IPR005467">
    <property type="entry name" value="His_kinase_dom"/>
</dbReference>
<evidence type="ECO:0000256" key="5">
    <source>
        <dbReference type="ARBA" id="ARBA00022679"/>
    </source>
</evidence>
<dbReference type="SUPFAM" id="SSF52172">
    <property type="entry name" value="CheY-like"/>
    <property type="match status" value="1"/>
</dbReference>
<dbReference type="InterPro" id="IPR036890">
    <property type="entry name" value="HATPase_C_sf"/>
</dbReference>
<evidence type="ECO:0000256" key="10">
    <source>
        <dbReference type="ARBA" id="ARBA00023136"/>
    </source>
</evidence>
<dbReference type="InterPro" id="IPR001789">
    <property type="entry name" value="Sig_transdc_resp-reg_receiver"/>
</dbReference>
<dbReference type="InterPro" id="IPR036097">
    <property type="entry name" value="HisK_dim/P_sf"/>
</dbReference>
<dbReference type="PROSITE" id="PS50109">
    <property type="entry name" value="HIS_KIN"/>
    <property type="match status" value="1"/>
</dbReference>
<dbReference type="NCBIfam" id="TIGR00229">
    <property type="entry name" value="sensory_box"/>
    <property type="match status" value="1"/>
</dbReference>